<gene>
    <name evidence="1" type="ORF">HXO61_08960</name>
</gene>
<dbReference type="AlphaFoldDB" id="A0A930PSV0"/>
<name>A0A930PSV0_9MICC</name>
<proteinExistence type="predicted"/>
<comment type="caution">
    <text evidence="1">The sequence shown here is derived from an EMBL/GenBank/DDBJ whole genome shotgun (WGS) entry which is preliminary data.</text>
</comment>
<accession>A0A930PSV0</accession>
<sequence>MASSHVRLYPVEADYGFLGLSTAPASDAEGLHLGGCMVSALEELEDEGLSFEQWLKESFYPGDRELFNNLIRSILYNASEEGAVRAFLQEHGFPALPSLRIADLGDVEPLDASGIPPLVNETDEVVERLFELIDLYVAPAEDGELALWLFPKTHRTVHLLAVLDDENPHWVVQPWDWEAEDWAGYSEIEAPLSRVPDVLQSFARESLVRNFRGMPVQVIYSILNDHKAITDALDAAKLFGSSHYVFPGAFHLGSGEKHGIEVGAPVEVYAVKVRFCP</sequence>
<evidence type="ECO:0000313" key="2">
    <source>
        <dbReference type="Proteomes" id="UP000770330"/>
    </source>
</evidence>
<protein>
    <submittedName>
        <fullName evidence="1">Uncharacterized protein</fullName>
    </submittedName>
</protein>
<dbReference type="Proteomes" id="UP000770330">
    <property type="component" value="Unassembled WGS sequence"/>
</dbReference>
<evidence type="ECO:0000313" key="1">
    <source>
        <dbReference type="EMBL" id="MBF1658038.1"/>
    </source>
</evidence>
<dbReference type="RefSeq" id="WP_303945632.1">
    <property type="nucleotide sequence ID" value="NZ_JABZXO010000031.1"/>
</dbReference>
<reference evidence="1" key="1">
    <citation type="submission" date="2020-04" db="EMBL/GenBank/DDBJ databases">
        <title>Deep metagenomics examines the oral microbiome during advanced dental caries in children, revealing novel taxa and co-occurrences with host molecules.</title>
        <authorList>
            <person name="Baker J.L."/>
            <person name="Morton J.T."/>
            <person name="Dinis M."/>
            <person name="Alvarez R."/>
            <person name="Tran N.C."/>
            <person name="Knight R."/>
            <person name="Edlund A."/>
        </authorList>
    </citation>
    <scope>NUCLEOTIDE SEQUENCE</scope>
    <source>
        <strain evidence="1">JCVI_39_bin.18</strain>
    </source>
</reference>
<dbReference type="EMBL" id="JABZXO010000031">
    <property type="protein sequence ID" value="MBF1658038.1"/>
    <property type="molecule type" value="Genomic_DNA"/>
</dbReference>
<organism evidence="1 2">
    <name type="scientific">Rothia mucilaginosa</name>
    <dbReference type="NCBI Taxonomy" id="43675"/>
    <lineage>
        <taxon>Bacteria</taxon>
        <taxon>Bacillati</taxon>
        <taxon>Actinomycetota</taxon>
        <taxon>Actinomycetes</taxon>
        <taxon>Micrococcales</taxon>
        <taxon>Micrococcaceae</taxon>
        <taxon>Rothia</taxon>
    </lineage>
</organism>